<evidence type="ECO:0000256" key="1">
    <source>
        <dbReference type="ARBA" id="ARBA00001966"/>
    </source>
</evidence>
<dbReference type="PANTHER" id="PTHR39163">
    <property type="entry name" value="FERREDOXIN"/>
    <property type="match status" value="1"/>
</dbReference>
<dbReference type="InterPro" id="IPR052395">
    <property type="entry name" value="ET_Ferredoxin"/>
</dbReference>
<comment type="function">
    <text evidence="8">Ferredoxins are iron-sulfur proteins that transfer electrons in a wide variety of metabolic reactions.</text>
</comment>
<evidence type="ECO:0000256" key="5">
    <source>
        <dbReference type="ARBA" id="ARBA00022982"/>
    </source>
</evidence>
<proteinExistence type="predicted"/>
<feature type="domain" description="4Fe-4S ferredoxin-type" evidence="9">
    <location>
        <begin position="3"/>
        <end position="31"/>
    </location>
</feature>
<keyword evidence="11" id="KW-1185">Reference proteome</keyword>
<evidence type="ECO:0000256" key="6">
    <source>
        <dbReference type="ARBA" id="ARBA00023004"/>
    </source>
</evidence>
<evidence type="ECO:0000256" key="3">
    <source>
        <dbReference type="ARBA" id="ARBA00022485"/>
    </source>
</evidence>
<dbReference type="PROSITE" id="PS51379">
    <property type="entry name" value="4FE4S_FER_2"/>
    <property type="match status" value="1"/>
</dbReference>
<keyword evidence="5 8" id="KW-0249">Electron transport</keyword>
<dbReference type="PANTHER" id="PTHR39163:SF1">
    <property type="entry name" value="FERREDOXIN"/>
    <property type="match status" value="1"/>
</dbReference>
<evidence type="ECO:0000256" key="8">
    <source>
        <dbReference type="RuleBase" id="RU368020"/>
    </source>
</evidence>
<evidence type="ECO:0000313" key="10">
    <source>
        <dbReference type="EMBL" id="MFC5591495.1"/>
    </source>
</evidence>
<organism evidence="10 11">
    <name type="scientific">Sporosarcina soli</name>
    <dbReference type="NCBI Taxonomy" id="334736"/>
    <lineage>
        <taxon>Bacteria</taxon>
        <taxon>Bacillati</taxon>
        <taxon>Bacillota</taxon>
        <taxon>Bacilli</taxon>
        <taxon>Bacillales</taxon>
        <taxon>Caryophanaceae</taxon>
        <taxon>Sporosarcina</taxon>
    </lineage>
</organism>
<dbReference type="InterPro" id="IPR001080">
    <property type="entry name" value="3Fe4S_ferredoxin"/>
</dbReference>
<keyword evidence="2 8" id="KW-0813">Transport</keyword>
<dbReference type="PRINTS" id="PR00352">
    <property type="entry name" value="3FE4SFRDOXIN"/>
</dbReference>
<dbReference type="InterPro" id="IPR017896">
    <property type="entry name" value="4Fe4S_Fe-S-bd"/>
</dbReference>
<keyword evidence="3" id="KW-0004">4Fe-4S</keyword>
<dbReference type="RefSeq" id="WP_381439353.1">
    <property type="nucleotide sequence ID" value="NZ_JBHSNO010000016.1"/>
</dbReference>
<sequence>MATYTMVDRSTCIACGACNPTAPGLFEYTEDGLSYALLDGNEGITEVPEELVEDLEDAVEGCPTDSIKMSDMPFHCQRVEAS</sequence>
<keyword evidence="7 8" id="KW-0411">Iron-sulfur</keyword>
<accession>A0ABW0TRG1</accession>
<dbReference type="SUPFAM" id="SSF54862">
    <property type="entry name" value="4Fe-4S ferredoxins"/>
    <property type="match status" value="1"/>
</dbReference>
<protein>
    <recommendedName>
        <fullName evidence="8">Ferredoxin</fullName>
    </recommendedName>
</protein>
<dbReference type="Proteomes" id="UP001596109">
    <property type="component" value="Unassembled WGS sequence"/>
</dbReference>
<evidence type="ECO:0000256" key="2">
    <source>
        <dbReference type="ARBA" id="ARBA00022448"/>
    </source>
</evidence>
<name>A0ABW0TRG1_9BACL</name>
<evidence type="ECO:0000259" key="9">
    <source>
        <dbReference type="PROSITE" id="PS51379"/>
    </source>
</evidence>
<dbReference type="Gene3D" id="3.30.70.20">
    <property type="match status" value="1"/>
</dbReference>
<comment type="cofactor">
    <cofactor evidence="1">
        <name>[4Fe-4S] cluster</name>
        <dbReference type="ChEBI" id="CHEBI:49883"/>
    </cofactor>
</comment>
<keyword evidence="6 8" id="KW-0408">Iron</keyword>
<evidence type="ECO:0000256" key="4">
    <source>
        <dbReference type="ARBA" id="ARBA00022723"/>
    </source>
</evidence>
<dbReference type="EMBL" id="JBHSNO010000016">
    <property type="protein sequence ID" value="MFC5591495.1"/>
    <property type="molecule type" value="Genomic_DNA"/>
</dbReference>
<reference evidence="11" key="1">
    <citation type="journal article" date="2019" name="Int. J. Syst. Evol. Microbiol.">
        <title>The Global Catalogue of Microorganisms (GCM) 10K type strain sequencing project: providing services to taxonomists for standard genome sequencing and annotation.</title>
        <authorList>
            <consortium name="The Broad Institute Genomics Platform"/>
            <consortium name="The Broad Institute Genome Sequencing Center for Infectious Disease"/>
            <person name="Wu L."/>
            <person name="Ma J."/>
        </authorList>
    </citation>
    <scope>NUCLEOTIDE SEQUENCE [LARGE SCALE GENOMIC DNA]</scope>
    <source>
        <strain evidence="11">CGMCC 4.1434</strain>
    </source>
</reference>
<evidence type="ECO:0000313" key="11">
    <source>
        <dbReference type="Proteomes" id="UP001596109"/>
    </source>
</evidence>
<gene>
    <name evidence="10" type="ORF">ACFPRA_21650</name>
</gene>
<keyword evidence="4 8" id="KW-0479">Metal-binding</keyword>
<evidence type="ECO:0000256" key="7">
    <source>
        <dbReference type="ARBA" id="ARBA00023014"/>
    </source>
</evidence>
<comment type="caution">
    <text evidence="10">The sequence shown here is derived from an EMBL/GenBank/DDBJ whole genome shotgun (WGS) entry which is preliminary data.</text>
</comment>
<dbReference type="Pfam" id="PF13370">
    <property type="entry name" value="Fer4_13"/>
    <property type="match status" value="1"/>
</dbReference>